<protein>
    <submittedName>
        <fullName evidence="1">4-carboxymuconolactone decarboxylase</fullName>
    </submittedName>
</protein>
<evidence type="ECO:0000313" key="1">
    <source>
        <dbReference type="EMBL" id="SFF38991.1"/>
    </source>
</evidence>
<dbReference type="PANTHER" id="PTHR34846:SF11">
    <property type="entry name" value="4-CARBOXYMUCONOLACTONE DECARBOXYLASE FAMILY PROTEIN (AFU_ORTHOLOGUE AFUA_6G11590)"/>
    <property type="match status" value="1"/>
</dbReference>
<organism evidence="1 2">
    <name type="scientific">Actinoplanes philippinensis</name>
    <dbReference type="NCBI Taxonomy" id="35752"/>
    <lineage>
        <taxon>Bacteria</taxon>
        <taxon>Bacillati</taxon>
        <taxon>Actinomycetota</taxon>
        <taxon>Actinomycetes</taxon>
        <taxon>Micromonosporales</taxon>
        <taxon>Micromonosporaceae</taxon>
        <taxon>Actinoplanes</taxon>
    </lineage>
</organism>
<gene>
    <name evidence="1" type="ORF">SAMN05421541_109472</name>
</gene>
<name>A0A1I2IEM4_9ACTN</name>
<dbReference type="STRING" id="35752.SAMN05421541_109472"/>
<reference evidence="1 2" key="1">
    <citation type="submission" date="2016-10" db="EMBL/GenBank/DDBJ databases">
        <authorList>
            <person name="de Groot N.N."/>
        </authorList>
    </citation>
    <scope>NUCLEOTIDE SEQUENCE [LARGE SCALE GENOMIC DNA]</scope>
    <source>
        <strain evidence="1 2">DSM 43019</strain>
    </source>
</reference>
<keyword evidence="2" id="KW-1185">Reference proteome</keyword>
<dbReference type="EMBL" id="FONV01000009">
    <property type="protein sequence ID" value="SFF38991.1"/>
    <property type="molecule type" value="Genomic_DNA"/>
</dbReference>
<dbReference type="InterPro" id="IPR029032">
    <property type="entry name" value="AhpD-like"/>
</dbReference>
<dbReference type="RefSeq" id="WP_143133948.1">
    <property type="nucleotide sequence ID" value="NZ_BOMT01000052.1"/>
</dbReference>
<dbReference type="PANTHER" id="PTHR34846">
    <property type="entry name" value="4-CARBOXYMUCONOLACTONE DECARBOXYLASE FAMILY PROTEIN (AFU_ORTHOLOGUE AFUA_6G11590)"/>
    <property type="match status" value="1"/>
</dbReference>
<dbReference type="AlphaFoldDB" id="A0A1I2IEM4"/>
<dbReference type="Proteomes" id="UP000199645">
    <property type="component" value="Unassembled WGS sequence"/>
</dbReference>
<evidence type="ECO:0000313" key="2">
    <source>
        <dbReference type="Proteomes" id="UP000199645"/>
    </source>
</evidence>
<accession>A0A1I2IEM4</accession>
<dbReference type="Gene3D" id="1.20.1290.10">
    <property type="entry name" value="AhpD-like"/>
    <property type="match status" value="1"/>
</dbReference>
<sequence>MEPPSRISPIPPGDLSPELREVHDGIAGLVAHEQERIVILDDDGALIGPFAPMLTFPTFGVPALMLQRAVAAEARLDPAVREVAILTVGAAYGARYLLYAHEQTADQVGLHAAQVATLASGGRPPDLTDDQAVAHDVARALTAGRILPGSTYDRAVRSLGREGVGELVFLIGSYCLTAVVLNCFDVPVPVGHRGPST</sequence>
<dbReference type="OrthoDB" id="949132at2"/>
<proteinExistence type="predicted"/>
<dbReference type="SUPFAM" id="SSF69118">
    <property type="entry name" value="AhpD-like"/>
    <property type="match status" value="1"/>
</dbReference>